<keyword evidence="4" id="KW-1185">Reference proteome</keyword>
<evidence type="ECO:0000313" key="3">
    <source>
        <dbReference type="EMBL" id="MEQ2293236.1"/>
    </source>
</evidence>
<keyword evidence="1" id="KW-0472">Membrane</keyword>
<comment type="caution">
    <text evidence="3">The sequence shown here is derived from an EMBL/GenBank/DDBJ whole genome shotgun (WGS) entry which is preliminary data.</text>
</comment>
<dbReference type="InterPro" id="IPR008144">
    <property type="entry name" value="Guanylate_kin-like_dom"/>
</dbReference>
<protein>
    <submittedName>
        <fullName evidence="3">MAGUK p55 subfamily member 6</fullName>
    </submittedName>
</protein>
<dbReference type="InterPro" id="IPR050716">
    <property type="entry name" value="MAGUK"/>
</dbReference>
<name>A0ABV0YIA8_9TELE</name>
<dbReference type="EMBL" id="JAHRIP010032058">
    <property type="protein sequence ID" value="MEQ2293236.1"/>
    <property type="molecule type" value="Genomic_DNA"/>
</dbReference>
<accession>A0ABV0YIA8</accession>
<keyword evidence="1" id="KW-1133">Transmembrane helix</keyword>
<reference evidence="3 4" key="1">
    <citation type="submission" date="2021-06" db="EMBL/GenBank/DDBJ databases">
        <authorList>
            <person name="Palmer J.M."/>
        </authorList>
    </citation>
    <scope>NUCLEOTIDE SEQUENCE [LARGE SCALE GENOMIC DNA]</scope>
    <source>
        <strain evidence="3 4">AS_MEX2019</strain>
        <tissue evidence="3">Muscle</tissue>
    </source>
</reference>
<evidence type="ECO:0000259" key="2">
    <source>
        <dbReference type="PROSITE" id="PS50052"/>
    </source>
</evidence>
<feature type="domain" description="Guanylate kinase-like" evidence="2">
    <location>
        <begin position="70"/>
        <end position="104"/>
    </location>
</feature>
<gene>
    <name evidence="3" type="primary">MPP6_2</name>
    <name evidence="3" type="ORF">AMECASPLE_031214</name>
</gene>
<feature type="transmembrane region" description="Helical" evidence="1">
    <location>
        <begin position="18"/>
        <end position="35"/>
    </location>
</feature>
<evidence type="ECO:0000256" key="1">
    <source>
        <dbReference type="SAM" id="Phobius"/>
    </source>
</evidence>
<evidence type="ECO:0000313" key="4">
    <source>
        <dbReference type="Proteomes" id="UP001469553"/>
    </source>
</evidence>
<sequence>MPASIRTNGATANKYKGINVPFLSFLGILCGTLAGKKKKKMMYLTAKNAEFDRHELQIYEEVAKVPPFQRKTLVLIGAQGVGRRSLKNRLMVLHATRFGTTIPC</sequence>
<dbReference type="PROSITE" id="PS50052">
    <property type="entry name" value="GUANYLATE_KINASE_2"/>
    <property type="match status" value="1"/>
</dbReference>
<organism evidence="3 4">
    <name type="scientific">Ameca splendens</name>
    <dbReference type="NCBI Taxonomy" id="208324"/>
    <lineage>
        <taxon>Eukaryota</taxon>
        <taxon>Metazoa</taxon>
        <taxon>Chordata</taxon>
        <taxon>Craniata</taxon>
        <taxon>Vertebrata</taxon>
        <taxon>Euteleostomi</taxon>
        <taxon>Actinopterygii</taxon>
        <taxon>Neopterygii</taxon>
        <taxon>Teleostei</taxon>
        <taxon>Neoteleostei</taxon>
        <taxon>Acanthomorphata</taxon>
        <taxon>Ovalentaria</taxon>
        <taxon>Atherinomorphae</taxon>
        <taxon>Cyprinodontiformes</taxon>
        <taxon>Goodeidae</taxon>
        <taxon>Ameca</taxon>
    </lineage>
</organism>
<dbReference type="PANTHER" id="PTHR23122">
    <property type="entry name" value="MEMBRANE-ASSOCIATED GUANYLATE KINASE MAGUK"/>
    <property type="match status" value="1"/>
</dbReference>
<dbReference type="Gene3D" id="3.40.50.300">
    <property type="entry name" value="P-loop containing nucleotide triphosphate hydrolases"/>
    <property type="match status" value="1"/>
</dbReference>
<dbReference type="InterPro" id="IPR027417">
    <property type="entry name" value="P-loop_NTPase"/>
</dbReference>
<dbReference type="Proteomes" id="UP001469553">
    <property type="component" value="Unassembled WGS sequence"/>
</dbReference>
<keyword evidence="1" id="KW-0812">Transmembrane</keyword>
<proteinExistence type="predicted"/>